<evidence type="ECO:0008006" key="3">
    <source>
        <dbReference type="Google" id="ProtNLM"/>
    </source>
</evidence>
<dbReference type="EMBL" id="JBHSGO010000174">
    <property type="protein sequence ID" value="MFC4666113.1"/>
    <property type="molecule type" value="Genomic_DNA"/>
</dbReference>
<proteinExistence type="predicted"/>
<organism evidence="1 2">
    <name type="scientific">Falsiporphyromonas endometrii</name>
    <dbReference type="NCBI Taxonomy" id="1387297"/>
    <lineage>
        <taxon>Bacteria</taxon>
        <taxon>Pseudomonadati</taxon>
        <taxon>Bacteroidota</taxon>
        <taxon>Bacteroidia</taxon>
        <taxon>Bacteroidales</taxon>
        <taxon>Porphyromonadaceae</taxon>
        <taxon>Falsiporphyromonas</taxon>
    </lineage>
</organism>
<accession>A0ABV9K8D2</accession>
<evidence type="ECO:0000313" key="2">
    <source>
        <dbReference type="Proteomes" id="UP001596020"/>
    </source>
</evidence>
<evidence type="ECO:0000313" key="1">
    <source>
        <dbReference type="EMBL" id="MFC4666113.1"/>
    </source>
</evidence>
<protein>
    <recommendedName>
        <fullName evidence="3">Secreted protein</fullName>
    </recommendedName>
</protein>
<reference evidence="2" key="1">
    <citation type="journal article" date="2019" name="Int. J. Syst. Evol. Microbiol.">
        <title>The Global Catalogue of Microorganisms (GCM) 10K type strain sequencing project: providing services to taxonomists for standard genome sequencing and annotation.</title>
        <authorList>
            <consortium name="The Broad Institute Genomics Platform"/>
            <consortium name="The Broad Institute Genome Sequencing Center for Infectious Disease"/>
            <person name="Wu L."/>
            <person name="Ma J."/>
        </authorList>
    </citation>
    <scope>NUCLEOTIDE SEQUENCE [LARGE SCALE GENOMIC DNA]</scope>
    <source>
        <strain evidence="2">CGMCC 4.7357</strain>
    </source>
</reference>
<comment type="caution">
    <text evidence="1">The sequence shown here is derived from an EMBL/GenBank/DDBJ whole genome shotgun (WGS) entry which is preliminary data.</text>
</comment>
<keyword evidence="2" id="KW-1185">Reference proteome</keyword>
<sequence>MEIILLLTTLLTILLLGVSRLRDGKIYLFGQEQIDDYKCIKYNLINYLSSCAVKFRMKGLYLLNIVTLFNIQKGAQTTPVYTEFHTYWS</sequence>
<dbReference type="RefSeq" id="WP_380078864.1">
    <property type="nucleotide sequence ID" value="NZ_JBHSGO010000174.1"/>
</dbReference>
<gene>
    <name evidence="1" type="ORF">ACFO3G_05805</name>
</gene>
<name>A0ABV9K8D2_9PORP</name>
<dbReference type="Proteomes" id="UP001596020">
    <property type="component" value="Unassembled WGS sequence"/>
</dbReference>